<reference evidence="2" key="1">
    <citation type="submission" date="2019-11" db="EMBL/GenBank/DDBJ databases">
        <title>Characterization of Clostridium perfringens isolates from swine manure treated agricultural soils.</title>
        <authorList>
            <person name="Wushke S.T."/>
        </authorList>
    </citation>
    <scope>NUCLEOTIDE SEQUENCE</scope>
    <source>
        <strain evidence="2">X26</strain>
    </source>
</reference>
<gene>
    <name evidence="2" type="ORF">GNF79_18570</name>
</gene>
<feature type="non-terminal residue" evidence="2">
    <location>
        <position position="147"/>
    </location>
</feature>
<feature type="region of interest" description="Disordered" evidence="1">
    <location>
        <begin position="99"/>
        <end position="147"/>
    </location>
</feature>
<comment type="caution">
    <text evidence="2">The sequence shown here is derived from an EMBL/GenBank/DDBJ whole genome shotgun (WGS) entry which is preliminary data.</text>
</comment>
<dbReference type="AlphaFoldDB" id="A0AAW9I9B9"/>
<dbReference type="EMBL" id="WNVC01000935">
    <property type="protein sequence ID" value="MDZ5001027.1"/>
    <property type="molecule type" value="Genomic_DNA"/>
</dbReference>
<accession>A0AAW9I9B9</accession>
<evidence type="ECO:0000256" key="1">
    <source>
        <dbReference type="SAM" id="MobiDB-lite"/>
    </source>
</evidence>
<name>A0AAW9I9B9_CLOPF</name>
<evidence type="ECO:0000313" key="2">
    <source>
        <dbReference type="EMBL" id="MDZ5001027.1"/>
    </source>
</evidence>
<dbReference type="Proteomes" id="UP001291306">
    <property type="component" value="Unassembled WGS sequence"/>
</dbReference>
<proteinExistence type="predicted"/>
<feature type="compositionally biased region" description="Basic and acidic residues" evidence="1">
    <location>
        <begin position="100"/>
        <end position="113"/>
    </location>
</feature>
<organism evidence="2 3">
    <name type="scientific">Clostridium perfringens</name>
    <dbReference type="NCBI Taxonomy" id="1502"/>
    <lineage>
        <taxon>Bacteria</taxon>
        <taxon>Bacillati</taxon>
        <taxon>Bacillota</taxon>
        <taxon>Clostridia</taxon>
        <taxon>Eubacteriales</taxon>
        <taxon>Clostridiaceae</taxon>
        <taxon>Clostridium</taxon>
    </lineage>
</organism>
<protein>
    <submittedName>
        <fullName evidence="2">ABC transporter permease</fullName>
    </submittedName>
</protein>
<evidence type="ECO:0000313" key="3">
    <source>
        <dbReference type="Proteomes" id="UP001291306"/>
    </source>
</evidence>
<sequence length="147" mass="15596">MKTIILIVILCVIANMVLAGLAIRSATAKSGEFARRKLGGAVPLGIDYEKAMAKSGNKGGKLDITPVTIKDADKLKDLEHVKAYNYSSSGLASAEGFKPFVKEQDDNKDDKDSSQVSFGGPPGMAQPDVSLEGNLYSDLSPDFTEGK</sequence>